<feature type="domain" description="Endoplasmic reticulum vesicle transporter C-terminal" evidence="7">
    <location>
        <begin position="175"/>
        <end position="331"/>
    </location>
</feature>
<keyword evidence="3 6" id="KW-1133">Transmembrane helix</keyword>
<accession>A0A0H2S6R3</accession>
<gene>
    <name evidence="9" type="ORF">SCHPADRAFT_900653</name>
</gene>
<dbReference type="InterPro" id="IPR045888">
    <property type="entry name" value="Erv"/>
</dbReference>
<dbReference type="AlphaFoldDB" id="A0A0H2S6R3"/>
<evidence type="ECO:0000256" key="6">
    <source>
        <dbReference type="SAM" id="Phobius"/>
    </source>
</evidence>
<evidence type="ECO:0000259" key="7">
    <source>
        <dbReference type="Pfam" id="PF07970"/>
    </source>
</evidence>
<keyword evidence="2 6" id="KW-0812">Transmembrane</keyword>
<feature type="domain" description="Endoplasmic reticulum vesicle transporter N-terminal" evidence="8">
    <location>
        <begin position="24"/>
        <end position="111"/>
    </location>
</feature>
<dbReference type="InterPro" id="IPR039542">
    <property type="entry name" value="Erv_N"/>
</dbReference>
<evidence type="ECO:0000256" key="1">
    <source>
        <dbReference type="ARBA" id="ARBA00004370"/>
    </source>
</evidence>
<dbReference type="GO" id="GO:0005789">
    <property type="term" value="C:endoplasmic reticulum membrane"/>
    <property type="evidence" value="ECO:0007669"/>
    <property type="project" value="TreeGrafter"/>
</dbReference>
<dbReference type="FunCoup" id="A0A0H2S6R3">
    <property type="interactions" value="43"/>
</dbReference>
<dbReference type="STRING" id="27342.A0A0H2S6R3"/>
<organism evidence="9 10">
    <name type="scientific">Schizopora paradoxa</name>
    <dbReference type="NCBI Taxonomy" id="27342"/>
    <lineage>
        <taxon>Eukaryota</taxon>
        <taxon>Fungi</taxon>
        <taxon>Dikarya</taxon>
        <taxon>Basidiomycota</taxon>
        <taxon>Agaricomycotina</taxon>
        <taxon>Agaricomycetes</taxon>
        <taxon>Hymenochaetales</taxon>
        <taxon>Schizoporaceae</taxon>
        <taxon>Schizopora</taxon>
    </lineage>
</organism>
<dbReference type="GO" id="GO:0006888">
    <property type="term" value="P:endoplasmic reticulum to Golgi vesicle-mediated transport"/>
    <property type="evidence" value="ECO:0007669"/>
    <property type="project" value="TreeGrafter"/>
</dbReference>
<evidence type="ECO:0000313" key="9">
    <source>
        <dbReference type="EMBL" id="KLO17378.1"/>
    </source>
</evidence>
<evidence type="ECO:0000259" key="8">
    <source>
        <dbReference type="Pfam" id="PF13850"/>
    </source>
</evidence>
<evidence type="ECO:0000256" key="3">
    <source>
        <dbReference type="ARBA" id="ARBA00022989"/>
    </source>
</evidence>
<name>A0A0H2S6R3_9AGAM</name>
<dbReference type="PANTHER" id="PTHR10984">
    <property type="entry name" value="ENDOPLASMIC RETICULUM-GOLGI INTERMEDIATE COMPARTMENT PROTEIN"/>
    <property type="match status" value="1"/>
</dbReference>
<dbReference type="PANTHER" id="PTHR10984:SF81">
    <property type="entry name" value="ER-DERIVED VESICLES PROTEIN ERV41"/>
    <property type="match status" value="1"/>
</dbReference>
<dbReference type="InterPro" id="IPR012936">
    <property type="entry name" value="Erv_C"/>
</dbReference>
<dbReference type="GO" id="GO:0030134">
    <property type="term" value="C:COPII-coated ER to Golgi transport vesicle"/>
    <property type="evidence" value="ECO:0007669"/>
    <property type="project" value="TreeGrafter"/>
</dbReference>
<dbReference type="GO" id="GO:0000139">
    <property type="term" value="C:Golgi membrane"/>
    <property type="evidence" value="ECO:0007669"/>
    <property type="project" value="TreeGrafter"/>
</dbReference>
<dbReference type="Pfam" id="PF07970">
    <property type="entry name" value="COPIIcoated_ERV"/>
    <property type="match status" value="1"/>
</dbReference>
<dbReference type="GO" id="GO:0006890">
    <property type="term" value="P:retrograde vesicle-mediated transport, Golgi to endoplasmic reticulum"/>
    <property type="evidence" value="ECO:0007669"/>
    <property type="project" value="TreeGrafter"/>
</dbReference>
<comment type="subcellular location">
    <subcellularLocation>
        <location evidence="1">Membrane</location>
    </subcellularLocation>
</comment>
<dbReference type="Proteomes" id="UP000053477">
    <property type="component" value="Unassembled WGS sequence"/>
</dbReference>
<feature type="compositionally biased region" description="Basic and acidic residues" evidence="5">
    <location>
        <begin position="497"/>
        <end position="506"/>
    </location>
</feature>
<feature type="transmembrane region" description="Helical" evidence="6">
    <location>
        <begin position="312"/>
        <end position="334"/>
    </location>
</feature>
<keyword evidence="4 6" id="KW-0472">Membrane</keyword>
<dbReference type="EMBL" id="KQ085905">
    <property type="protein sequence ID" value="KLO17378.1"/>
    <property type="molecule type" value="Genomic_DNA"/>
</dbReference>
<feature type="region of interest" description="Disordered" evidence="5">
    <location>
        <begin position="435"/>
        <end position="506"/>
    </location>
</feature>
<evidence type="ECO:0000256" key="2">
    <source>
        <dbReference type="ARBA" id="ARBA00022692"/>
    </source>
</evidence>
<reference evidence="9 10" key="1">
    <citation type="submission" date="2015-04" db="EMBL/GenBank/DDBJ databases">
        <title>Complete genome sequence of Schizopora paradoxa KUC8140, a cosmopolitan wood degrader in East Asia.</title>
        <authorList>
            <consortium name="DOE Joint Genome Institute"/>
            <person name="Min B."/>
            <person name="Park H."/>
            <person name="Jang Y."/>
            <person name="Kim J.-J."/>
            <person name="Kim K.H."/>
            <person name="Pangilinan J."/>
            <person name="Lipzen A."/>
            <person name="Riley R."/>
            <person name="Grigoriev I.V."/>
            <person name="Spatafora J.W."/>
            <person name="Choi I.-G."/>
        </authorList>
    </citation>
    <scope>NUCLEOTIDE SEQUENCE [LARGE SCALE GENOMIC DNA]</scope>
    <source>
        <strain evidence="9 10">KUC8140</strain>
    </source>
</reference>
<evidence type="ECO:0000313" key="10">
    <source>
        <dbReference type="Proteomes" id="UP000053477"/>
    </source>
</evidence>
<protein>
    <submittedName>
        <fullName evidence="9">DUF1692-domain-containing protein</fullName>
    </submittedName>
</protein>
<dbReference type="Pfam" id="PF13850">
    <property type="entry name" value="ERGIC_N"/>
    <property type="match status" value="1"/>
</dbReference>
<proteinExistence type="predicted"/>
<feature type="transmembrane region" description="Helical" evidence="6">
    <location>
        <begin position="41"/>
        <end position="60"/>
    </location>
</feature>
<dbReference type="OrthoDB" id="5541786at2759"/>
<sequence>MSTYTEEESDSLLDKIDKAAPASLNQFDAFPKLPSSYKARTGGGGLLTVVVALVSFLLIVNDIGEWIWGWPHYSFDVDPNKGSFMDVNVDVLVNMPCGYLSVDLRDAVGDRLFLSRGFKRDGTLFDIGQAKTLEAHSKALDAQQAVTQSRKSRGMFATLFRKKSDFRPTYNHKPDGSACRIYGSLTVKKVTANLHITTLGHGYASAQHVDHKLMNLSHIVNTFSFGPYFPEMTQPLTNTLEITEEPFVAYQYFLTVVPTTYVPARGKPVQTNQYSVTHYTRELEHDRGTPGIFFKFEMEPLNMRVEQRTTTLIQFLIRVVGVVGGVWCCFGWALRVSYKAYDVATGADRQAGIVAAEATGASSKRKWGGGELRSRVTRQGNSWAVENGGSPYSSYTTTPVTPNFVPGSTYSPSLNGHGVNGNGNGAYGLGLGSPSLNGHLSTPPSPYAPQGGSYPSSPTVPMGMTPPLTHSPRLLSPSMPGFTAAPRSPSLPSGPPPRKDDSKKSD</sequence>
<evidence type="ECO:0000256" key="5">
    <source>
        <dbReference type="SAM" id="MobiDB-lite"/>
    </source>
</evidence>
<evidence type="ECO:0000256" key="4">
    <source>
        <dbReference type="ARBA" id="ARBA00023136"/>
    </source>
</evidence>
<keyword evidence="10" id="KW-1185">Reference proteome</keyword>
<dbReference type="InParanoid" id="A0A0H2S6R3"/>
<feature type="region of interest" description="Disordered" evidence="5">
    <location>
        <begin position="378"/>
        <end position="398"/>
    </location>
</feature>